<keyword evidence="6 10" id="KW-0560">Oxidoreductase</keyword>
<sequence>MFSEILDSVSANEIAVSVIGIVTASCFASLVSRRKRHTPPGPSPLPLIGNWLDIPSKDPWIKFADWSENYKSDILHLKVFTTDILIVNSADAAKALFESKSALYADRPKMTMLNDLVGLSWLLGFMPQGNAWKTQRQIFANHFNPASVSQFRPHQLKWRGTFLKNLLKTPDHFMKHVQHLASGLTLDLVFGLDVAPSGEADPFINAATVALDGLSTAGLFGTFLVDYLPFLKYIPFGPYQGYAKHWRTAVDIAITVPFDIVKSNMAAEKETRSSVASSLVRDGVFGEEDIRKATSTMFANGSAATVSALQTFILAMSFYPEVQSKAQKELDSVLLSADRNLPEFDDEKSLPYVSAIVKEVLRWNPTVPLAFAHRLTTDDVYNGYHLPAGSVILPNTWAMLHNVKTYGKDVSTFRPERFLTKDGQLDPNVRSPDVAFGFGRRICPARHLASSELFIYIASILAVFSISDVGAGLSSRTEPQYTSGLLRYPRPFNCTIIPRSPKHEAMINALAP</sequence>
<dbReference type="AlphaFoldDB" id="A0AA38PLK0"/>
<dbReference type="Proteomes" id="UP001163846">
    <property type="component" value="Unassembled WGS sequence"/>
</dbReference>
<dbReference type="PRINTS" id="PR00385">
    <property type="entry name" value="P450"/>
</dbReference>
<dbReference type="GO" id="GO:0020037">
    <property type="term" value="F:heme binding"/>
    <property type="evidence" value="ECO:0007669"/>
    <property type="project" value="InterPro"/>
</dbReference>
<evidence type="ECO:0000256" key="6">
    <source>
        <dbReference type="ARBA" id="ARBA00023002"/>
    </source>
</evidence>
<dbReference type="GO" id="GO:0004497">
    <property type="term" value="F:monooxygenase activity"/>
    <property type="evidence" value="ECO:0007669"/>
    <property type="project" value="UniProtKB-KW"/>
</dbReference>
<evidence type="ECO:0000256" key="7">
    <source>
        <dbReference type="ARBA" id="ARBA00023004"/>
    </source>
</evidence>
<keyword evidence="8 10" id="KW-0503">Monooxygenase</keyword>
<evidence type="ECO:0000256" key="1">
    <source>
        <dbReference type="ARBA" id="ARBA00001971"/>
    </source>
</evidence>
<dbReference type="PRINTS" id="PR00463">
    <property type="entry name" value="EP450I"/>
</dbReference>
<accession>A0AA38PLK0</accession>
<dbReference type="SUPFAM" id="SSF48264">
    <property type="entry name" value="Cytochrome P450"/>
    <property type="match status" value="1"/>
</dbReference>
<comment type="similarity">
    <text evidence="3 10">Belongs to the cytochrome P450 family.</text>
</comment>
<proteinExistence type="inferred from homology"/>
<dbReference type="Gene3D" id="1.10.630.10">
    <property type="entry name" value="Cytochrome P450"/>
    <property type="match status" value="1"/>
</dbReference>
<keyword evidence="7 9" id="KW-0408">Iron</keyword>
<evidence type="ECO:0000256" key="8">
    <source>
        <dbReference type="ARBA" id="ARBA00023033"/>
    </source>
</evidence>
<dbReference type="PANTHER" id="PTHR46300:SF7">
    <property type="entry name" value="P450, PUTATIVE (EUROFUNG)-RELATED"/>
    <property type="match status" value="1"/>
</dbReference>
<dbReference type="InterPro" id="IPR001128">
    <property type="entry name" value="Cyt_P450"/>
</dbReference>
<dbReference type="PROSITE" id="PS00086">
    <property type="entry name" value="CYTOCHROME_P450"/>
    <property type="match status" value="1"/>
</dbReference>
<evidence type="ECO:0000313" key="11">
    <source>
        <dbReference type="EMBL" id="KAJ3845163.1"/>
    </source>
</evidence>
<dbReference type="EMBL" id="MU805940">
    <property type="protein sequence ID" value="KAJ3845163.1"/>
    <property type="molecule type" value="Genomic_DNA"/>
</dbReference>
<dbReference type="PANTHER" id="PTHR46300">
    <property type="entry name" value="P450, PUTATIVE (EUROFUNG)-RELATED-RELATED"/>
    <property type="match status" value="1"/>
</dbReference>
<comment type="caution">
    <text evidence="11">The sequence shown here is derived from an EMBL/GenBank/DDBJ whole genome shotgun (WGS) entry which is preliminary data.</text>
</comment>
<evidence type="ECO:0000313" key="12">
    <source>
        <dbReference type="Proteomes" id="UP001163846"/>
    </source>
</evidence>
<dbReference type="GO" id="GO:0016705">
    <property type="term" value="F:oxidoreductase activity, acting on paired donors, with incorporation or reduction of molecular oxygen"/>
    <property type="evidence" value="ECO:0007669"/>
    <property type="project" value="InterPro"/>
</dbReference>
<evidence type="ECO:0000256" key="10">
    <source>
        <dbReference type="RuleBase" id="RU000461"/>
    </source>
</evidence>
<dbReference type="InterPro" id="IPR017972">
    <property type="entry name" value="Cyt_P450_CS"/>
</dbReference>
<evidence type="ECO:0000256" key="9">
    <source>
        <dbReference type="PIRSR" id="PIRSR602401-1"/>
    </source>
</evidence>
<feature type="binding site" description="axial binding residue" evidence="9">
    <location>
        <position position="443"/>
    </location>
    <ligand>
        <name>heme</name>
        <dbReference type="ChEBI" id="CHEBI:30413"/>
    </ligand>
    <ligandPart>
        <name>Fe</name>
        <dbReference type="ChEBI" id="CHEBI:18248"/>
    </ligandPart>
</feature>
<dbReference type="GO" id="GO:0005506">
    <property type="term" value="F:iron ion binding"/>
    <property type="evidence" value="ECO:0007669"/>
    <property type="project" value="InterPro"/>
</dbReference>
<keyword evidence="5 9" id="KW-0479">Metal-binding</keyword>
<evidence type="ECO:0000256" key="5">
    <source>
        <dbReference type="ARBA" id="ARBA00022723"/>
    </source>
</evidence>
<evidence type="ECO:0000256" key="3">
    <source>
        <dbReference type="ARBA" id="ARBA00010617"/>
    </source>
</evidence>
<comment type="pathway">
    <text evidence="2">Secondary metabolite biosynthesis.</text>
</comment>
<dbReference type="CDD" id="cd11065">
    <property type="entry name" value="CYP64-like"/>
    <property type="match status" value="1"/>
</dbReference>
<organism evidence="11 12">
    <name type="scientific">Lentinula raphanica</name>
    <dbReference type="NCBI Taxonomy" id="153919"/>
    <lineage>
        <taxon>Eukaryota</taxon>
        <taxon>Fungi</taxon>
        <taxon>Dikarya</taxon>
        <taxon>Basidiomycota</taxon>
        <taxon>Agaricomycotina</taxon>
        <taxon>Agaricomycetes</taxon>
        <taxon>Agaricomycetidae</taxon>
        <taxon>Agaricales</taxon>
        <taxon>Marasmiineae</taxon>
        <taxon>Omphalotaceae</taxon>
        <taxon>Lentinula</taxon>
    </lineage>
</organism>
<dbReference type="InterPro" id="IPR050364">
    <property type="entry name" value="Cytochrome_P450_fung"/>
</dbReference>
<reference evidence="11" key="1">
    <citation type="submission" date="2022-08" db="EMBL/GenBank/DDBJ databases">
        <authorList>
            <consortium name="DOE Joint Genome Institute"/>
            <person name="Min B."/>
            <person name="Riley R."/>
            <person name="Sierra-Patev S."/>
            <person name="Naranjo-Ortiz M."/>
            <person name="Looney B."/>
            <person name="Konkel Z."/>
            <person name="Slot J.C."/>
            <person name="Sakamoto Y."/>
            <person name="Steenwyk J.L."/>
            <person name="Rokas A."/>
            <person name="Carro J."/>
            <person name="Camarero S."/>
            <person name="Ferreira P."/>
            <person name="Molpeceres G."/>
            <person name="Ruiz-Duenas F.J."/>
            <person name="Serrano A."/>
            <person name="Henrissat B."/>
            <person name="Drula E."/>
            <person name="Hughes K.W."/>
            <person name="Mata J.L."/>
            <person name="Ishikawa N.K."/>
            <person name="Vargas-Isla R."/>
            <person name="Ushijima S."/>
            <person name="Smith C.A."/>
            <person name="Ahrendt S."/>
            <person name="Andreopoulos W."/>
            <person name="He G."/>
            <person name="Labutti K."/>
            <person name="Lipzen A."/>
            <person name="Ng V."/>
            <person name="Sandor L."/>
            <person name="Barry K."/>
            <person name="Martinez A.T."/>
            <person name="Xiao Y."/>
            <person name="Gibbons J.G."/>
            <person name="Terashima K."/>
            <person name="Hibbett D.S."/>
            <person name="Grigoriev I.V."/>
        </authorList>
    </citation>
    <scope>NUCLEOTIDE SEQUENCE</scope>
    <source>
        <strain evidence="11">TFB9207</strain>
    </source>
</reference>
<keyword evidence="4 9" id="KW-0349">Heme</keyword>
<dbReference type="InterPro" id="IPR002401">
    <property type="entry name" value="Cyt_P450_E_grp-I"/>
</dbReference>
<evidence type="ECO:0000256" key="2">
    <source>
        <dbReference type="ARBA" id="ARBA00005179"/>
    </source>
</evidence>
<protein>
    <submittedName>
        <fullName evidence="11">Cytochrome P450</fullName>
    </submittedName>
</protein>
<comment type="cofactor">
    <cofactor evidence="1 9">
        <name>heme</name>
        <dbReference type="ChEBI" id="CHEBI:30413"/>
    </cofactor>
</comment>
<dbReference type="Pfam" id="PF00067">
    <property type="entry name" value="p450"/>
    <property type="match status" value="1"/>
</dbReference>
<evidence type="ECO:0000256" key="4">
    <source>
        <dbReference type="ARBA" id="ARBA00022617"/>
    </source>
</evidence>
<name>A0AA38PLK0_9AGAR</name>
<dbReference type="InterPro" id="IPR036396">
    <property type="entry name" value="Cyt_P450_sf"/>
</dbReference>
<keyword evidence="12" id="KW-1185">Reference proteome</keyword>
<gene>
    <name evidence="11" type="ORF">F5878DRAFT_524163</name>
</gene>